<name>A0A6J6I5I4_9ZZZZ</name>
<gene>
    <name evidence="1" type="ORF">UFOPK1835_01680</name>
</gene>
<dbReference type="AlphaFoldDB" id="A0A6J6I5I4"/>
<protein>
    <submittedName>
        <fullName evidence="1">Unannotated protein</fullName>
    </submittedName>
</protein>
<accession>A0A6J6I5I4</accession>
<dbReference type="EMBL" id="CAEZUP010000090">
    <property type="protein sequence ID" value="CAB4619737.1"/>
    <property type="molecule type" value="Genomic_DNA"/>
</dbReference>
<reference evidence="1" key="1">
    <citation type="submission" date="2020-05" db="EMBL/GenBank/DDBJ databases">
        <authorList>
            <person name="Chiriac C."/>
            <person name="Salcher M."/>
            <person name="Ghai R."/>
            <person name="Kavagutti S V."/>
        </authorList>
    </citation>
    <scope>NUCLEOTIDE SEQUENCE</scope>
</reference>
<proteinExistence type="predicted"/>
<sequence length="94" mass="9493">MDGGVRSIANSDLAGGHDVVVVLAPLTGTLGRPFAAEIDALRASGSVVEVVEGDAAALAAFGADPLDPATRVPALAEGRRQGAACRTRLAEVWK</sequence>
<organism evidence="1">
    <name type="scientific">freshwater metagenome</name>
    <dbReference type="NCBI Taxonomy" id="449393"/>
    <lineage>
        <taxon>unclassified sequences</taxon>
        <taxon>metagenomes</taxon>
        <taxon>ecological metagenomes</taxon>
    </lineage>
</organism>
<evidence type="ECO:0000313" key="1">
    <source>
        <dbReference type="EMBL" id="CAB4619737.1"/>
    </source>
</evidence>